<dbReference type="GO" id="GO:0003697">
    <property type="term" value="F:single-stranded DNA binding"/>
    <property type="evidence" value="ECO:0007669"/>
    <property type="project" value="TreeGrafter"/>
</dbReference>
<gene>
    <name evidence="4" type="ORF">BIW11_12834</name>
</gene>
<feature type="non-terminal residue" evidence="4">
    <location>
        <position position="447"/>
    </location>
</feature>
<dbReference type="GO" id="GO:0000712">
    <property type="term" value="P:resolution of meiotic recombination intermediates"/>
    <property type="evidence" value="ECO:0007669"/>
    <property type="project" value="TreeGrafter"/>
</dbReference>
<dbReference type="OrthoDB" id="361020at2759"/>
<dbReference type="EMBL" id="MNPL01024354">
    <property type="protein sequence ID" value="OQR68561.1"/>
    <property type="molecule type" value="Genomic_DNA"/>
</dbReference>
<dbReference type="GO" id="GO:0000724">
    <property type="term" value="P:double-strand break repair via homologous recombination"/>
    <property type="evidence" value="ECO:0007669"/>
    <property type="project" value="TreeGrafter"/>
</dbReference>
<keyword evidence="1" id="KW-0227">DNA damage</keyword>
<dbReference type="STRING" id="418985.A0A1V9X5A3"/>
<dbReference type="Proteomes" id="UP000192247">
    <property type="component" value="Unassembled WGS sequence"/>
</dbReference>
<evidence type="ECO:0000256" key="3">
    <source>
        <dbReference type="ARBA" id="ARBA00023204"/>
    </source>
</evidence>
<keyword evidence="4" id="KW-0255">Endonuclease</keyword>
<evidence type="ECO:0000313" key="4">
    <source>
        <dbReference type="EMBL" id="OQR68561.1"/>
    </source>
</evidence>
<keyword evidence="4" id="KW-0540">Nuclease</keyword>
<organism evidence="4 5">
    <name type="scientific">Tropilaelaps mercedesae</name>
    <dbReference type="NCBI Taxonomy" id="418985"/>
    <lineage>
        <taxon>Eukaryota</taxon>
        <taxon>Metazoa</taxon>
        <taxon>Ecdysozoa</taxon>
        <taxon>Arthropoda</taxon>
        <taxon>Chelicerata</taxon>
        <taxon>Arachnida</taxon>
        <taxon>Acari</taxon>
        <taxon>Parasitiformes</taxon>
        <taxon>Mesostigmata</taxon>
        <taxon>Gamasina</taxon>
        <taxon>Dermanyssoidea</taxon>
        <taxon>Laelapidae</taxon>
        <taxon>Tropilaelaps</taxon>
    </lineage>
</organism>
<proteinExistence type="predicted"/>
<evidence type="ECO:0000256" key="1">
    <source>
        <dbReference type="ARBA" id="ARBA00022763"/>
    </source>
</evidence>
<dbReference type="AlphaFoldDB" id="A0A1V9X5A3"/>
<name>A0A1V9X5A3_9ACAR</name>
<evidence type="ECO:0000313" key="5">
    <source>
        <dbReference type="Proteomes" id="UP000192247"/>
    </source>
</evidence>
<sequence>MSEGKTLTDTEKSKESLAALVETTPLLTYHKEALTEVIDKNALLITARGLGIHEILHSLIRVYHAPENLVIVLGTETDQEIYIRHRLERSGMKSTPKWITSDAFGISARSKLYKEGGVLFVTSRILIGDLLHERLPAEHITGFIINNAETVQHSQQDMFILRLYRDKNRSGFVKALSSCASAFTQDFMQLNRIMPRMFVRHLILYPRFHQTVKADLAAVSPTVYETSVPLTNLMDQIQFALMDLIELTIRDIKKLNQALNIEELNTNNVLGKSFFALMRTHIDPQWHLLSSRVRRSIGDLRNLKKMINGLTCYDSVTYLHLLKQTWTHRSHGHEGQADWTMMDAAIGLYQAAERRVFSKKKDSIKTFKPELCPKWLALAELLRKCESAGAVVVLVDEERIRRQLEEYLCLGEERVHRTAYQKLLAETEENVHFPEQEEIQSTSATEN</sequence>
<accession>A0A1V9X5A3</accession>
<keyword evidence="2" id="KW-0378">Hydrolase</keyword>
<keyword evidence="3" id="KW-0234">DNA repair</keyword>
<comment type="caution">
    <text evidence="4">The sequence shown here is derived from an EMBL/GenBank/DDBJ whole genome shotgun (WGS) entry which is preliminary data.</text>
</comment>
<dbReference type="GO" id="GO:1901255">
    <property type="term" value="P:nucleotide-excision repair involved in interstrand cross-link repair"/>
    <property type="evidence" value="ECO:0007669"/>
    <property type="project" value="TreeGrafter"/>
</dbReference>
<dbReference type="PANTHER" id="PTHR10150">
    <property type="entry name" value="DNA REPAIR ENDONUCLEASE XPF"/>
    <property type="match status" value="1"/>
</dbReference>
<dbReference type="GO" id="GO:0000110">
    <property type="term" value="C:nucleotide-excision repair factor 1 complex"/>
    <property type="evidence" value="ECO:0007669"/>
    <property type="project" value="TreeGrafter"/>
</dbReference>
<keyword evidence="5" id="KW-1185">Reference proteome</keyword>
<protein>
    <submittedName>
        <fullName evidence="4">DNA repair endonuclease XPF-like</fullName>
    </submittedName>
</protein>
<dbReference type="GO" id="GO:0003684">
    <property type="term" value="F:damaged DNA binding"/>
    <property type="evidence" value="ECO:0007669"/>
    <property type="project" value="TreeGrafter"/>
</dbReference>
<dbReference type="InParanoid" id="A0A1V9X5A3"/>
<dbReference type="GO" id="GO:0000014">
    <property type="term" value="F:single-stranded DNA endodeoxyribonuclease activity"/>
    <property type="evidence" value="ECO:0007669"/>
    <property type="project" value="TreeGrafter"/>
</dbReference>
<dbReference type="PANTHER" id="PTHR10150:SF0">
    <property type="entry name" value="DNA REPAIR ENDONUCLEASE XPF"/>
    <property type="match status" value="1"/>
</dbReference>
<reference evidence="4 5" key="1">
    <citation type="journal article" date="2017" name="Gigascience">
        <title>Draft genome of the honey bee ectoparasitic mite, Tropilaelaps mercedesae, is shaped by the parasitic life history.</title>
        <authorList>
            <person name="Dong X."/>
            <person name="Armstrong S.D."/>
            <person name="Xia D."/>
            <person name="Makepeace B.L."/>
            <person name="Darby A.C."/>
            <person name="Kadowaki T."/>
        </authorList>
    </citation>
    <scope>NUCLEOTIDE SEQUENCE [LARGE SCALE GENOMIC DNA]</scope>
    <source>
        <strain evidence="4">Wuxi-XJTLU</strain>
    </source>
</reference>
<evidence type="ECO:0000256" key="2">
    <source>
        <dbReference type="ARBA" id="ARBA00022801"/>
    </source>
</evidence>